<name>A0A7T2GLW8_9SPHN</name>
<feature type="domain" description="LptD C-terminal" evidence="2">
    <location>
        <begin position="273"/>
        <end position="640"/>
    </location>
</feature>
<keyword evidence="1" id="KW-0998">Cell outer membrane</keyword>
<evidence type="ECO:0000256" key="1">
    <source>
        <dbReference type="HAMAP-Rule" id="MF_01411"/>
    </source>
</evidence>
<keyword evidence="4" id="KW-1185">Reference proteome</keyword>
<dbReference type="GO" id="GO:1990351">
    <property type="term" value="C:transporter complex"/>
    <property type="evidence" value="ECO:0007669"/>
    <property type="project" value="TreeGrafter"/>
</dbReference>
<comment type="similarity">
    <text evidence="1">Belongs to the LptD family.</text>
</comment>
<dbReference type="Gene3D" id="2.60.450.10">
    <property type="entry name" value="Lipopolysaccharide (LPS) transport protein A like domain"/>
    <property type="match status" value="1"/>
</dbReference>
<comment type="subcellular location">
    <subcellularLocation>
        <location evidence="1">Cell outer membrane</location>
    </subcellularLocation>
</comment>
<keyword evidence="1" id="KW-0732">Signal</keyword>
<dbReference type="PANTHER" id="PTHR30189:SF1">
    <property type="entry name" value="LPS-ASSEMBLY PROTEIN LPTD"/>
    <property type="match status" value="1"/>
</dbReference>
<protein>
    <recommendedName>
        <fullName evidence="1">LPS-assembly protein LptD</fullName>
    </recommendedName>
</protein>
<dbReference type="InterPro" id="IPR007543">
    <property type="entry name" value="LptD_C"/>
</dbReference>
<dbReference type="KEGG" id="sflv:IC614_03405"/>
<dbReference type="HAMAP" id="MF_01411">
    <property type="entry name" value="LPS_assembly_LptD"/>
    <property type="match status" value="1"/>
</dbReference>
<comment type="subunit">
    <text evidence="1">Component of the lipopolysaccharide transport and assembly complex.</text>
</comment>
<sequence>MAAQGQDATGTEEARQVRFSAAQLAYDTNTEIVTASGDVRMSSEGNNLRAEQVVWNRNTGAVQAVGNVRLVTPEGDRVYGDTVEVTDDLRDAVIDNLLLVLEEGGRLAANRATREDGIVTLYEAAYSPCAVLSENGCPKEPTWRITAVKVVYDPGRERIKYEDATLNLFGAPIIGLPGFSHPAGTGGGSGLLFPDIRIDRNNGFEIALPYYMKLAPNRDLTLTPHVYSEVLPMAEAEYRALTPSGAYRVRGFATYGSRTEIGHNVASEREKGFRAYIEGNGKFQIDPRWSITASGRYVTDPTFLRRYDISNDDRLRSLINAERIGENSYISIAGWAFQGLRATDAAGQQPFALPAIDARWRLADPYLGGRIEVQANSLAILRTEGQDTQRAFAGVRWDRRLITSWGQELTLTAYARGDLYHANDTALTQTPLYRGEEGWNGRAIAALAADLQWPLIGSLFGGTQRLTPRVQIIASPATGNLAIPNEDARAVDLEDSNLFALNRFPGYDRWEDGARITYGADWNLDLPGVQIRTTAGQSFRLDDRPNILPEGTGLSDKFSDYVGRSDVKIGRKISLVHRFRLDKDNLAVRRNEVDAIFGGRQTYATIGYLRLNRDIGPTLEDLRDREEVRAGGRVKIANYWSIFGSAVIDLTNADEDMLSSADGFEPVRHRLGIAYDDDCLSLGVTWRRDYAASGDISRGDSFLFRVALKNLGR</sequence>
<accession>A0A7T2GLW8</accession>
<dbReference type="PANTHER" id="PTHR30189">
    <property type="entry name" value="LPS-ASSEMBLY PROTEIN"/>
    <property type="match status" value="1"/>
</dbReference>
<reference evidence="3 4" key="1">
    <citation type="submission" date="2020-11" db="EMBL/GenBank/DDBJ databases">
        <title>Genome seq and assembly of Sphingosinicella sp.</title>
        <authorList>
            <person name="Chhetri G."/>
        </authorList>
    </citation>
    <scope>NUCLEOTIDE SEQUENCE [LARGE SCALE GENOMIC DNA]</scope>
    <source>
        <strain evidence="3 4">UDD2</strain>
    </source>
</reference>
<dbReference type="EMBL" id="CP065592">
    <property type="protein sequence ID" value="QPQ56217.1"/>
    <property type="molecule type" value="Genomic_DNA"/>
</dbReference>
<dbReference type="InterPro" id="IPR050218">
    <property type="entry name" value="LptD"/>
</dbReference>
<dbReference type="GO" id="GO:0043165">
    <property type="term" value="P:Gram-negative-bacterium-type cell outer membrane assembly"/>
    <property type="evidence" value="ECO:0007669"/>
    <property type="project" value="UniProtKB-UniRule"/>
</dbReference>
<keyword evidence="1" id="KW-0472">Membrane</keyword>
<dbReference type="InterPro" id="IPR020889">
    <property type="entry name" value="LipoPS_assembly_LptD"/>
</dbReference>
<dbReference type="GO" id="GO:0009279">
    <property type="term" value="C:cell outer membrane"/>
    <property type="evidence" value="ECO:0007669"/>
    <property type="project" value="UniProtKB-SubCell"/>
</dbReference>
<comment type="function">
    <text evidence="1">Involved in the assembly of lipopolysaccharide (LPS) at the surface of the outer membrane.</text>
</comment>
<organism evidence="3 4">
    <name type="scientific">Allosphingosinicella flava</name>
    <dbReference type="NCBI Taxonomy" id="2771430"/>
    <lineage>
        <taxon>Bacteria</taxon>
        <taxon>Pseudomonadati</taxon>
        <taxon>Pseudomonadota</taxon>
        <taxon>Alphaproteobacteria</taxon>
        <taxon>Sphingomonadales</taxon>
        <taxon>Sphingomonadaceae</taxon>
        <taxon>Allosphingosinicella</taxon>
    </lineage>
</organism>
<dbReference type="GO" id="GO:0015920">
    <property type="term" value="P:lipopolysaccharide transport"/>
    <property type="evidence" value="ECO:0007669"/>
    <property type="project" value="InterPro"/>
</dbReference>
<dbReference type="RefSeq" id="WP_200973076.1">
    <property type="nucleotide sequence ID" value="NZ_CP065592.1"/>
</dbReference>
<gene>
    <name evidence="1" type="primary">lptD</name>
    <name evidence="3" type="ORF">IC614_03405</name>
</gene>
<proteinExistence type="inferred from homology"/>
<evidence type="ECO:0000259" key="2">
    <source>
        <dbReference type="Pfam" id="PF04453"/>
    </source>
</evidence>
<comment type="caution">
    <text evidence="1">Lacks conserved residue(s) required for the propagation of feature annotation.</text>
</comment>
<evidence type="ECO:0000313" key="4">
    <source>
        <dbReference type="Proteomes" id="UP000594873"/>
    </source>
</evidence>
<dbReference type="Pfam" id="PF04453">
    <property type="entry name" value="LptD"/>
    <property type="match status" value="1"/>
</dbReference>
<dbReference type="AlphaFoldDB" id="A0A7T2GLW8"/>
<dbReference type="Proteomes" id="UP000594873">
    <property type="component" value="Chromosome"/>
</dbReference>
<evidence type="ECO:0000313" key="3">
    <source>
        <dbReference type="EMBL" id="QPQ56217.1"/>
    </source>
</evidence>